<keyword evidence="5" id="KW-0505">Motor protein</keyword>
<dbReference type="SUPFAM" id="SSF52540">
    <property type="entry name" value="P-loop containing nucleoside triphosphate hydrolases"/>
    <property type="match status" value="1"/>
</dbReference>
<dbReference type="Pfam" id="PF02736">
    <property type="entry name" value="Myosin_N"/>
    <property type="match status" value="1"/>
</dbReference>
<reference evidence="10" key="2">
    <citation type="submission" date="2019-01" db="UniProtKB">
        <authorList>
            <consortium name="EnsemblPlants"/>
        </authorList>
    </citation>
    <scope>IDENTIFICATION</scope>
    <source>
        <strain evidence="10">cv. Heinz 1706</strain>
    </source>
</reference>
<dbReference type="PROSITE" id="PS51844">
    <property type="entry name" value="SH3_LIKE"/>
    <property type="match status" value="1"/>
</dbReference>
<evidence type="ECO:0000313" key="11">
    <source>
        <dbReference type="Proteomes" id="UP000004994"/>
    </source>
</evidence>
<evidence type="ECO:0000256" key="4">
    <source>
        <dbReference type="ARBA" id="ARBA00023123"/>
    </source>
</evidence>
<keyword evidence="2" id="KW-0067">ATP-binding</keyword>
<comment type="caution">
    <text evidence="7">Lacks conserved residue(s) required for the propagation of feature annotation.</text>
</comment>
<evidence type="ECO:0000259" key="9">
    <source>
        <dbReference type="PROSITE" id="PS51844"/>
    </source>
</evidence>
<dbReference type="Pfam" id="PF00063">
    <property type="entry name" value="Myosin_head"/>
    <property type="match status" value="1"/>
</dbReference>
<dbReference type="EnsemblPlants" id="Solyc12g019930.1.1">
    <property type="protein sequence ID" value="Solyc12g019930.1.1.1"/>
    <property type="gene ID" value="Solyc12g019930.1"/>
</dbReference>
<dbReference type="PaxDb" id="4081-Solyc12g019930.1.1"/>
<evidence type="ECO:0008006" key="12">
    <source>
        <dbReference type="Google" id="ProtNLM"/>
    </source>
</evidence>
<proteinExistence type="inferred from homology"/>
<dbReference type="GO" id="GO:0003779">
    <property type="term" value="F:actin binding"/>
    <property type="evidence" value="ECO:0007669"/>
    <property type="project" value="UniProtKB-KW"/>
</dbReference>
<dbReference type="PROSITE" id="PS51456">
    <property type="entry name" value="MYOSIN_MOTOR"/>
    <property type="match status" value="1"/>
</dbReference>
<evidence type="ECO:0000256" key="3">
    <source>
        <dbReference type="ARBA" id="ARBA00022860"/>
    </source>
</evidence>
<dbReference type="InterPro" id="IPR036961">
    <property type="entry name" value="Kinesin_motor_dom_sf"/>
</dbReference>
<dbReference type="InterPro" id="IPR001609">
    <property type="entry name" value="Myosin_head_motor_dom-like"/>
</dbReference>
<dbReference type="InterPro" id="IPR027417">
    <property type="entry name" value="P-loop_NTPase"/>
</dbReference>
<keyword evidence="11" id="KW-1185">Reference proteome</keyword>
<evidence type="ECO:0000256" key="6">
    <source>
        <dbReference type="ARBA" id="ARBA00023203"/>
    </source>
</evidence>
<dbReference type="Proteomes" id="UP000004994">
    <property type="component" value="Chromosome 12"/>
</dbReference>
<name>A0A3Q7J6P1_SOLLC</name>
<feature type="domain" description="Myosin motor" evidence="8">
    <location>
        <begin position="62"/>
        <end position="127"/>
    </location>
</feature>
<reference evidence="10" key="1">
    <citation type="journal article" date="2012" name="Nature">
        <title>The tomato genome sequence provides insights into fleshy fruit evolution.</title>
        <authorList>
            <consortium name="Tomato Genome Consortium"/>
        </authorList>
    </citation>
    <scope>NUCLEOTIDE SEQUENCE [LARGE SCALE GENOMIC DNA]</scope>
    <source>
        <strain evidence="10">cv. Heinz 1706</strain>
    </source>
</reference>
<accession>A0A3Q7J6P1</accession>
<dbReference type="PANTHER" id="PTHR13140">
    <property type="entry name" value="MYOSIN"/>
    <property type="match status" value="1"/>
</dbReference>
<dbReference type="PANTHER" id="PTHR13140:SF753">
    <property type="entry name" value="MYOSIN-9-LIKE"/>
    <property type="match status" value="1"/>
</dbReference>
<evidence type="ECO:0000256" key="2">
    <source>
        <dbReference type="ARBA" id="ARBA00022840"/>
    </source>
</evidence>
<dbReference type="GO" id="GO:0005516">
    <property type="term" value="F:calmodulin binding"/>
    <property type="evidence" value="ECO:0007669"/>
    <property type="project" value="UniProtKB-KW"/>
</dbReference>
<keyword evidence="6 7" id="KW-0009">Actin-binding</keyword>
<protein>
    <recommendedName>
        <fullName evidence="12">Myosin motor domain-containing protein</fullName>
    </recommendedName>
</protein>
<dbReference type="Gramene" id="Solyc12g019930.1.1">
    <property type="protein sequence ID" value="Solyc12g019930.1.1.1"/>
    <property type="gene ID" value="Solyc12g019930.1"/>
</dbReference>
<evidence type="ECO:0000313" key="10">
    <source>
        <dbReference type="EnsemblPlants" id="Solyc12g019930.1.1.1"/>
    </source>
</evidence>
<comment type="similarity">
    <text evidence="7">Belongs to the TRAFAC class myosin-kinesin ATPase superfamily. Myosin family.</text>
</comment>
<evidence type="ECO:0000256" key="5">
    <source>
        <dbReference type="ARBA" id="ARBA00023175"/>
    </source>
</evidence>
<dbReference type="STRING" id="4081.A0A3Q7J6P1"/>
<dbReference type="OMA" id="FNIYICT"/>
<organism evidence="10">
    <name type="scientific">Solanum lycopersicum</name>
    <name type="common">Tomato</name>
    <name type="synonym">Lycopersicon esculentum</name>
    <dbReference type="NCBI Taxonomy" id="4081"/>
    <lineage>
        <taxon>Eukaryota</taxon>
        <taxon>Viridiplantae</taxon>
        <taxon>Streptophyta</taxon>
        <taxon>Embryophyta</taxon>
        <taxon>Tracheophyta</taxon>
        <taxon>Spermatophyta</taxon>
        <taxon>Magnoliopsida</taxon>
        <taxon>eudicotyledons</taxon>
        <taxon>Gunneridae</taxon>
        <taxon>Pentapetalae</taxon>
        <taxon>asterids</taxon>
        <taxon>lamiids</taxon>
        <taxon>Solanales</taxon>
        <taxon>Solanaceae</taxon>
        <taxon>Solanoideae</taxon>
        <taxon>Solaneae</taxon>
        <taxon>Solanum</taxon>
        <taxon>Solanum subgen. Lycopersicon</taxon>
    </lineage>
</organism>
<dbReference type="InterPro" id="IPR004009">
    <property type="entry name" value="SH3_Myosin"/>
</dbReference>
<keyword evidence="3" id="KW-0112">Calmodulin-binding</keyword>
<evidence type="ECO:0000259" key="8">
    <source>
        <dbReference type="PROSITE" id="PS51456"/>
    </source>
</evidence>
<dbReference type="AlphaFoldDB" id="A0A3Q7J6P1"/>
<keyword evidence="4 7" id="KW-0518">Myosin</keyword>
<keyword evidence="1" id="KW-0547">Nucleotide-binding</keyword>
<sequence length="127" mass="14140">MGILVNITVGFHVWIEDPSVAWIDAQVSEVNGQEVQVQTSDGRTIVANLSKTHPNDGDVPDGGVDDMTELSYLHKPGLLHNLATKYQLNEIYTYTGCILIAINQFQKLPDLYDGRMMAKYKGGFDRL</sequence>
<dbReference type="SMR" id="A0A3Q7J6P1"/>
<evidence type="ECO:0000256" key="7">
    <source>
        <dbReference type="PROSITE-ProRule" id="PRU00782"/>
    </source>
</evidence>
<dbReference type="Gene3D" id="3.40.850.10">
    <property type="entry name" value="Kinesin motor domain"/>
    <property type="match status" value="1"/>
</dbReference>
<evidence type="ECO:0000256" key="1">
    <source>
        <dbReference type="ARBA" id="ARBA00022741"/>
    </source>
</evidence>
<dbReference type="GO" id="GO:0005524">
    <property type="term" value="F:ATP binding"/>
    <property type="evidence" value="ECO:0007669"/>
    <property type="project" value="UniProtKB-KW"/>
</dbReference>
<dbReference type="InParanoid" id="A0A3Q7J6P1"/>
<dbReference type="GO" id="GO:0003774">
    <property type="term" value="F:cytoskeletal motor activity"/>
    <property type="evidence" value="ECO:0007669"/>
    <property type="project" value="InterPro"/>
</dbReference>
<feature type="domain" description="Myosin N-terminal SH3-like" evidence="9">
    <location>
        <begin position="8"/>
        <end position="57"/>
    </location>
</feature>
<dbReference type="GO" id="GO:0016459">
    <property type="term" value="C:myosin complex"/>
    <property type="evidence" value="ECO:0007669"/>
    <property type="project" value="UniProtKB-KW"/>
</dbReference>